<dbReference type="AlphaFoldDB" id="A0A445JK92"/>
<evidence type="ECO:0000313" key="2">
    <source>
        <dbReference type="Proteomes" id="UP000289340"/>
    </source>
</evidence>
<reference evidence="1 2" key="1">
    <citation type="submission" date="2018-09" db="EMBL/GenBank/DDBJ databases">
        <title>A high-quality reference genome of wild soybean provides a powerful tool to mine soybean genomes.</title>
        <authorList>
            <person name="Xie M."/>
            <person name="Chung C.Y.L."/>
            <person name="Li M.-W."/>
            <person name="Wong F.-L."/>
            <person name="Chan T.-F."/>
            <person name="Lam H.-M."/>
        </authorList>
    </citation>
    <scope>NUCLEOTIDE SEQUENCE [LARGE SCALE GENOMIC DNA]</scope>
    <source>
        <strain evidence="2">cv. W05</strain>
        <tissue evidence="1">Hypocotyl of etiolated seedlings</tissue>
    </source>
</reference>
<evidence type="ECO:0000313" key="1">
    <source>
        <dbReference type="EMBL" id="RZB98902.1"/>
    </source>
</evidence>
<name>A0A445JK92_GLYSO</name>
<comment type="caution">
    <text evidence="1">The sequence shown here is derived from an EMBL/GenBank/DDBJ whole genome shotgun (WGS) entry which is preliminary data.</text>
</comment>
<keyword evidence="2" id="KW-1185">Reference proteome</keyword>
<sequence length="92" mass="10808">MRNPLKEEEQEIYVVLVLFGSSDWSFVEARVRLRLCLLHATLVGVEFCCFDEFEVKKDMLWNSGLLWRLSDKKILCFLPPLESGSHLMFLKL</sequence>
<organism evidence="1 2">
    <name type="scientific">Glycine soja</name>
    <name type="common">Wild soybean</name>
    <dbReference type="NCBI Taxonomy" id="3848"/>
    <lineage>
        <taxon>Eukaryota</taxon>
        <taxon>Viridiplantae</taxon>
        <taxon>Streptophyta</taxon>
        <taxon>Embryophyta</taxon>
        <taxon>Tracheophyta</taxon>
        <taxon>Spermatophyta</taxon>
        <taxon>Magnoliopsida</taxon>
        <taxon>eudicotyledons</taxon>
        <taxon>Gunneridae</taxon>
        <taxon>Pentapetalae</taxon>
        <taxon>rosids</taxon>
        <taxon>fabids</taxon>
        <taxon>Fabales</taxon>
        <taxon>Fabaceae</taxon>
        <taxon>Papilionoideae</taxon>
        <taxon>50 kb inversion clade</taxon>
        <taxon>NPAAA clade</taxon>
        <taxon>indigoferoid/millettioid clade</taxon>
        <taxon>Phaseoleae</taxon>
        <taxon>Glycine</taxon>
        <taxon>Glycine subgen. Soja</taxon>
    </lineage>
</organism>
<dbReference type="Proteomes" id="UP000289340">
    <property type="component" value="Chromosome 8"/>
</dbReference>
<protein>
    <submittedName>
        <fullName evidence="1">Uncharacterized protein</fullName>
    </submittedName>
</protein>
<dbReference type="EMBL" id="QZWG01000008">
    <property type="protein sequence ID" value="RZB98902.1"/>
    <property type="molecule type" value="Genomic_DNA"/>
</dbReference>
<gene>
    <name evidence="1" type="ORF">D0Y65_021678</name>
</gene>
<accession>A0A445JK92</accession>
<proteinExistence type="predicted"/>